<dbReference type="EMBL" id="AAYA01000003">
    <property type="protein sequence ID" value="EBA09262.1"/>
    <property type="molecule type" value="Genomic_DNA"/>
</dbReference>
<name>A3K0E7_SAGS3</name>
<evidence type="ECO:0000313" key="3">
    <source>
        <dbReference type="Proteomes" id="UP000005713"/>
    </source>
</evidence>
<keyword evidence="1" id="KW-0472">Membrane</keyword>
<reference evidence="2 3" key="1">
    <citation type="submission" date="2006-06" db="EMBL/GenBank/DDBJ databases">
        <authorList>
            <person name="Moran M.A."/>
            <person name="Ferriera S."/>
            <person name="Johnson J."/>
            <person name="Kravitz S."/>
            <person name="Beeson K."/>
            <person name="Sutton G."/>
            <person name="Rogers Y.-H."/>
            <person name="Friedman R."/>
            <person name="Frazier M."/>
            <person name="Venter J.C."/>
        </authorList>
    </citation>
    <scope>NUCLEOTIDE SEQUENCE [LARGE SCALE GENOMIC DNA]</scope>
    <source>
        <strain evidence="2 3">E-37</strain>
    </source>
</reference>
<dbReference type="Proteomes" id="UP000005713">
    <property type="component" value="Unassembled WGS sequence"/>
</dbReference>
<comment type="caution">
    <text evidence="2">The sequence shown here is derived from an EMBL/GenBank/DDBJ whole genome shotgun (WGS) entry which is preliminary data.</text>
</comment>
<accession>A3K0E7</accession>
<keyword evidence="1" id="KW-1133">Transmembrane helix</keyword>
<dbReference type="RefSeq" id="WP_005856786.1">
    <property type="nucleotide sequence ID" value="NZ_AAYA01000003.1"/>
</dbReference>
<keyword evidence="1" id="KW-0812">Transmembrane</keyword>
<feature type="transmembrane region" description="Helical" evidence="1">
    <location>
        <begin position="28"/>
        <end position="48"/>
    </location>
</feature>
<organism evidence="2 3">
    <name type="scientific">Sagittula stellata (strain ATCC 700073 / DSM 11524 / E-37)</name>
    <dbReference type="NCBI Taxonomy" id="388399"/>
    <lineage>
        <taxon>Bacteria</taxon>
        <taxon>Pseudomonadati</taxon>
        <taxon>Pseudomonadota</taxon>
        <taxon>Alphaproteobacteria</taxon>
        <taxon>Rhodobacterales</taxon>
        <taxon>Roseobacteraceae</taxon>
        <taxon>Sagittula</taxon>
    </lineage>
</organism>
<proteinExistence type="predicted"/>
<gene>
    <name evidence="2" type="ORF">SSE37_23509</name>
</gene>
<evidence type="ECO:0000256" key="1">
    <source>
        <dbReference type="SAM" id="Phobius"/>
    </source>
</evidence>
<evidence type="ECO:0000313" key="2">
    <source>
        <dbReference type="EMBL" id="EBA09262.1"/>
    </source>
</evidence>
<protein>
    <submittedName>
        <fullName evidence="2">Uncharacterized protein</fullName>
    </submittedName>
</protein>
<keyword evidence="3" id="KW-1185">Reference proteome</keyword>
<sequence length="54" mass="6057">MALIILTYLAMQSSTGYQNMTRVGRRRMFFTVIGLLLLPVEFASALLFSGVETQ</sequence>
<dbReference type="AlphaFoldDB" id="A3K0E7"/>